<dbReference type="Proteomes" id="UP001152523">
    <property type="component" value="Unassembled WGS sequence"/>
</dbReference>
<organism evidence="1 2">
    <name type="scientific">Cuscuta epithymum</name>
    <dbReference type="NCBI Taxonomy" id="186058"/>
    <lineage>
        <taxon>Eukaryota</taxon>
        <taxon>Viridiplantae</taxon>
        <taxon>Streptophyta</taxon>
        <taxon>Embryophyta</taxon>
        <taxon>Tracheophyta</taxon>
        <taxon>Spermatophyta</taxon>
        <taxon>Magnoliopsida</taxon>
        <taxon>eudicotyledons</taxon>
        <taxon>Gunneridae</taxon>
        <taxon>Pentapetalae</taxon>
        <taxon>asterids</taxon>
        <taxon>lamiids</taxon>
        <taxon>Solanales</taxon>
        <taxon>Convolvulaceae</taxon>
        <taxon>Cuscuteae</taxon>
        <taxon>Cuscuta</taxon>
        <taxon>Cuscuta subgen. Cuscuta</taxon>
    </lineage>
</organism>
<sequence length="18" mass="2045">MDVQAFARLTKKLAKVPK</sequence>
<evidence type="ECO:0000313" key="2">
    <source>
        <dbReference type="Proteomes" id="UP001152523"/>
    </source>
</evidence>
<accession>A0AAV0F3I2</accession>
<name>A0AAV0F3I2_9ASTE</name>
<dbReference type="AlphaFoldDB" id="A0AAV0F3I2"/>
<evidence type="ECO:0000313" key="1">
    <source>
        <dbReference type="EMBL" id="CAH9129983.1"/>
    </source>
</evidence>
<dbReference type="EMBL" id="CAMAPF010000958">
    <property type="protein sequence ID" value="CAH9129983.1"/>
    <property type="molecule type" value="Genomic_DNA"/>
</dbReference>
<reference evidence="1" key="1">
    <citation type="submission" date="2022-07" db="EMBL/GenBank/DDBJ databases">
        <authorList>
            <person name="Macas J."/>
            <person name="Novak P."/>
            <person name="Neumann P."/>
        </authorList>
    </citation>
    <scope>NUCLEOTIDE SEQUENCE</scope>
</reference>
<keyword evidence="2" id="KW-1185">Reference proteome</keyword>
<feature type="non-terminal residue" evidence="1">
    <location>
        <position position="18"/>
    </location>
</feature>
<comment type="caution">
    <text evidence="1">The sequence shown here is derived from an EMBL/GenBank/DDBJ whole genome shotgun (WGS) entry which is preliminary data.</text>
</comment>
<proteinExistence type="predicted"/>
<gene>
    <name evidence="1" type="ORF">CEPIT_LOCUS30273</name>
</gene>
<protein>
    <submittedName>
        <fullName evidence="1">Uncharacterized protein</fullName>
    </submittedName>
</protein>